<dbReference type="EMBL" id="JAVBIK010000001">
    <property type="protein sequence ID" value="MDT7519509.1"/>
    <property type="molecule type" value="Genomic_DNA"/>
</dbReference>
<gene>
    <name evidence="2" type="ORF">RAE19_12450</name>
</gene>
<keyword evidence="3" id="KW-1185">Reference proteome</keyword>
<dbReference type="Pfam" id="PF11137">
    <property type="entry name" value="DUF2909"/>
    <property type="match status" value="1"/>
</dbReference>
<reference evidence="2 3" key="1">
    <citation type="submission" date="2023-08" db="EMBL/GenBank/DDBJ databases">
        <title>Rhodoferax potami sp. nov. and Rhodoferax mekongensis sp. nov., isolated from the Mekong River in Thailand.</title>
        <authorList>
            <person name="Kitikhun S."/>
            <person name="Charoenyingcharoen P."/>
            <person name="Siriarchawattana P."/>
            <person name="Likhitrattanapisal S."/>
            <person name="Nilsakha T."/>
            <person name="Chanpet A."/>
            <person name="Rattanawaree P."/>
            <person name="Ingsriswang S."/>
        </authorList>
    </citation>
    <scope>NUCLEOTIDE SEQUENCE [LARGE SCALE GENOMIC DNA]</scope>
    <source>
        <strain evidence="2 3">TBRC 17660</strain>
    </source>
</reference>
<name>A0ABU3KQI0_9BURK</name>
<evidence type="ECO:0000313" key="3">
    <source>
        <dbReference type="Proteomes" id="UP001321700"/>
    </source>
</evidence>
<evidence type="ECO:0000256" key="1">
    <source>
        <dbReference type="SAM" id="Phobius"/>
    </source>
</evidence>
<proteinExistence type="predicted"/>
<comment type="caution">
    <text evidence="2">The sequence shown here is derived from an EMBL/GenBank/DDBJ whole genome shotgun (WGS) entry which is preliminary data.</text>
</comment>
<dbReference type="NCBIfam" id="NF033233">
    <property type="entry name" value="twin_helix"/>
    <property type="match status" value="1"/>
</dbReference>
<keyword evidence="1" id="KW-1133">Transmembrane helix</keyword>
<keyword evidence="1" id="KW-0472">Membrane</keyword>
<dbReference type="RefSeq" id="WP_313875186.1">
    <property type="nucleotide sequence ID" value="NZ_JAVBIJ010000001.1"/>
</dbReference>
<dbReference type="Proteomes" id="UP001321700">
    <property type="component" value="Unassembled WGS sequence"/>
</dbReference>
<sequence length="73" mass="7865">MTYLAILAFVAILGSLGAALYFMLRGGNSQHAKSKNMARALGLRVGVSVFLFLCILVAWKLGYIHPTGIPEGR</sequence>
<protein>
    <submittedName>
        <fullName evidence="2">Twin transmembrane helix small protein</fullName>
    </submittedName>
</protein>
<dbReference type="InterPro" id="IPR021313">
    <property type="entry name" value="DUF2909"/>
</dbReference>
<evidence type="ECO:0000313" key="2">
    <source>
        <dbReference type="EMBL" id="MDT7519509.1"/>
    </source>
</evidence>
<accession>A0ABU3KQI0</accession>
<feature type="transmembrane region" description="Helical" evidence="1">
    <location>
        <begin position="6"/>
        <end position="24"/>
    </location>
</feature>
<feature type="transmembrane region" description="Helical" evidence="1">
    <location>
        <begin position="45"/>
        <end position="64"/>
    </location>
</feature>
<organism evidence="2 3">
    <name type="scientific">Rhodoferax potami</name>
    <dbReference type="NCBI Taxonomy" id="3068338"/>
    <lineage>
        <taxon>Bacteria</taxon>
        <taxon>Pseudomonadati</taxon>
        <taxon>Pseudomonadota</taxon>
        <taxon>Betaproteobacteria</taxon>
        <taxon>Burkholderiales</taxon>
        <taxon>Comamonadaceae</taxon>
        <taxon>Rhodoferax</taxon>
    </lineage>
</organism>
<keyword evidence="1 2" id="KW-0812">Transmembrane</keyword>